<evidence type="ECO:0000313" key="2">
    <source>
        <dbReference type="Proteomes" id="UP000316726"/>
    </source>
</evidence>
<dbReference type="GO" id="GO:0005730">
    <property type="term" value="C:nucleolus"/>
    <property type="evidence" value="ECO:0007669"/>
    <property type="project" value="TreeGrafter"/>
</dbReference>
<gene>
    <name evidence="1" type="ORF">A3770_01p03930</name>
</gene>
<evidence type="ECO:0008006" key="3">
    <source>
        <dbReference type="Google" id="ProtNLM"/>
    </source>
</evidence>
<sequence>MSRVEGDFVFGRHVDVVGVSCGPSETALVTLHKGGVIQHSLTTQEQVQSWTLGGSASRKIVSNATYVRSKQDVVHFAAIVQERKRNYLWLWDQTNSSVNEGTKHSLNSSEKATVFAVDGVKKTPEFFLIATYDGKLAKLEPGSDLSWFQQGSSVPEGAKVLDIQLSYVENVPCLCYLYKQGGDRKVKVCRVVTSGKSSSAEAAFTHGGIGDVPELGAFKEGKTCVVNADGVLTILQGQGTGKEVAGEALCTIKELAGTACVFLTPTQVGIVGLSRAKGESDRISLTVVDAEYKLVLHQYFTSDDNSLAKGEYLIGVQVLNEDTILVATNKKQFCFKVTLGEMNFSTVLGALKKKESQKSRFVDFGSVEETAQPRLTTVPADSMFISPPQRNSYDICERLEPKNFDFADHTDEVASLKDRFGTRDLSNSKAFLQKLGQLLKTDGGLFSEGFIASLWEECLRLSCWEGVELLLSRGMVNGGSHVCLILKKLLQMSQYKYFDAVLRVPSTISEKDLYDILVAVLTCDMGDAGVQSCLISLCVCGSGRFSKESVTSAVKRLSIKEVIALIKTFHSNLKDEITKDEEKDNKLVGGIVVFVSSIIDAHLTSLLLSKESHDVVEKLHELVGVQIQYEKTMAKLATYIKHLQSVEPLQEHTASHSKDFAVEILNINV</sequence>
<proteinExistence type="predicted"/>
<dbReference type="EMBL" id="CP031034">
    <property type="protein sequence ID" value="QDZ17875.1"/>
    <property type="molecule type" value="Genomic_DNA"/>
</dbReference>
<dbReference type="PANTHER" id="PTHR15633">
    <property type="entry name" value="NUCLEOLAR PROTEIN 11"/>
    <property type="match status" value="1"/>
</dbReference>
<evidence type="ECO:0000313" key="1">
    <source>
        <dbReference type="EMBL" id="QDZ17875.1"/>
    </source>
</evidence>
<dbReference type="PANTHER" id="PTHR15633:SF2">
    <property type="entry name" value="NUCLEOLAR PROTEIN 11"/>
    <property type="match status" value="1"/>
</dbReference>
<reference evidence="1 2" key="1">
    <citation type="submission" date="2018-07" db="EMBL/GenBank/DDBJ databases">
        <title>The complete nuclear genome of the prasinophyte Chloropicon primus (CCMP1205).</title>
        <authorList>
            <person name="Pombert J.-F."/>
            <person name="Otis C."/>
            <person name="Turmel M."/>
            <person name="Lemieux C."/>
        </authorList>
    </citation>
    <scope>NUCLEOTIDE SEQUENCE [LARGE SCALE GENOMIC DNA]</scope>
    <source>
        <strain evidence="1 2">CCMP1205</strain>
    </source>
</reference>
<dbReference type="InterPro" id="IPR042859">
    <property type="entry name" value="NOL11"/>
</dbReference>
<name>A0A5B8ME04_9CHLO</name>
<keyword evidence="2" id="KW-1185">Reference proteome</keyword>
<dbReference type="AlphaFoldDB" id="A0A5B8ME04"/>
<organism evidence="1 2">
    <name type="scientific">Chloropicon primus</name>
    <dbReference type="NCBI Taxonomy" id="1764295"/>
    <lineage>
        <taxon>Eukaryota</taxon>
        <taxon>Viridiplantae</taxon>
        <taxon>Chlorophyta</taxon>
        <taxon>Chloropicophyceae</taxon>
        <taxon>Chloropicales</taxon>
        <taxon>Chloropicaceae</taxon>
        <taxon>Chloropicon</taxon>
    </lineage>
</organism>
<dbReference type="GO" id="GO:0003723">
    <property type="term" value="F:RNA binding"/>
    <property type="evidence" value="ECO:0007669"/>
    <property type="project" value="TreeGrafter"/>
</dbReference>
<dbReference type="GO" id="GO:0030490">
    <property type="term" value="P:maturation of SSU-rRNA"/>
    <property type="evidence" value="ECO:0007669"/>
    <property type="project" value="InterPro"/>
</dbReference>
<protein>
    <recommendedName>
        <fullName evidence="3">Nucleolar protein 11</fullName>
    </recommendedName>
</protein>
<accession>A0A5B8ME04</accession>
<dbReference type="Proteomes" id="UP000316726">
    <property type="component" value="Chromosome 1"/>
</dbReference>